<dbReference type="RefSeq" id="WP_259543532.1">
    <property type="nucleotide sequence ID" value="NZ_JANLCJ010000498.1"/>
</dbReference>
<name>A0ABT2HBG0_9MICO</name>
<proteinExistence type="predicted"/>
<organism evidence="1 2">
    <name type="scientific">Herbiconiux daphne</name>
    <dbReference type="NCBI Taxonomy" id="2970914"/>
    <lineage>
        <taxon>Bacteria</taxon>
        <taxon>Bacillati</taxon>
        <taxon>Actinomycetota</taxon>
        <taxon>Actinomycetes</taxon>
        <taxon>Micrococcales</taxon>
        <taxon>Microbacteriaceae</taxon>
        <taxon>Herbiconiux</taxon>
    </lineage>
</organism>
<evidence type="ECO:0000313" key="1">
    <source>
        <dbReference type="EMBL" id="MCS5737202.1"/>
    </source>
</evidence>
<sequence>MADFGLSYSEMLQFDNFAERLNYLSLAGKSHESPRSMSNKFYKSEAWIQCRETIIRRDLGSEFGLEGHDISGLIIVHHINPLSEEDIVSNSYKLFDPENLISVSIQVHNTIHYGQPKDDFVERTPGDTKLW</sequence>
<dbReference type="Proteomes" id="UP001165586">
    <property type="component" value="Unassembled WGS sequence"/>
</dbReference>
<accession>A0ABT2HBG0</accession>
<gene>
    <name evidence="1" type="ORF">N1032_26085</name>
</gene>
<keyword evidence="2" id="KW-1185">Reference proteome</keyword>
<protein>
    <recommendedName>
        <fullName evidence="3">HNH endonuclease</fullName>
    </recommendedName>
</protein>
<dbReference type="EMBL" id="JANLCJ010000498">
    <property type="protein sequence ID" value="MCS5737202.1"/>
    <property type="molecule type" value="Genomic_DNA"/>
</dbReference>
<evidence type="ECO:0000313" key="2">
    <source>
        <dbReference type="Proteomes" id="UP001165586"/>
    </source>
</evidence>
<comment type="caution">
    <text evidence="1">The sequence shown here is derived from an EMBL/GenBank/DDBJ whole genome shotgun (WGS) entry which is preliminary data.</text>
</comment>
<evidence type="ECO:0008006" key="3">
    <source>
        <dbReference type="Google" id="ProtNLM"/>
    </source>
</evidence>
<reference evidence="1" key="1">
    <citation type="submission" date="2022-08" db="EMBL/GenBank/DDBJ databases">
        <authorList>
            <person name="Deng Y."/>
            <person name="Han X.-F."/>
            <person name="Zhang Y.-Q."/>
        </authorList>
    </citation>
    <scope>NUCLEOTIDE SEQUENCE</scope>
    <source>
        <strain evidence="1">CPCC 203386</strain>
    </source>
</reference>